<organism evidence="6 7">
    <name type="scientific">Candidatus Propionivibrio aalborgensis</name>
    <dbReference type="NCBI Taxonomy" id="1860101"/>
    <lineage>
        <taxon>Bacteria</taxon>
        <taxon>Pseudomonadati</taxon>
        <taxon>Pseudomonadota</taxon>
        <taxon>Betaproteobacteria</taxon>
        <taxon>Rhodocyclales</taxon>
        <taxon>Rhodocyclaceae</taxon>
        <taxon>Propionivibrio</taxon>
    </lineage>
</organism>
<evidence type="ECO:0000256" key="1">
    <source>
        <dbReference type="ARBA" id="ARBA00004141"/>
    </source>
</evidence>
<protein>
    <recommendedName>
        <fullName evidence="5">Cytochrome oxidase subunit II transmembrane region profile domain-containing protein</fullName>
    </recommendedName>
</protein>
<keyword evidence="7" id="KW-1185">Reference proteome</keyword>
<dbReference type="GO" id="GO:0016020">
    <property type="term" value="C:membrane"/>
    <property type="evidence" value="ECO:0007669"/>
    <property type="project" value="UniProtKB-SubCell"/>
</dbReference>
<evidence type="ECO:0000259" key="5">
    <source>
        <dbReference type="PROSITE" id="PS50999"/>
    </source>
</evidence>
<feature type="transmembrane region" description="Helical" evidence="4">
    <location>
        <begin position="47"/>
        <end position="69"/>
    </location>
</feature>
<dbReference type="AlphaFoldDB" id="A0A1A8Y1G9"/>
<evidence type="ECO:0000256" key="4">
    <source>
        <dbReference type="SAM" id="Phobius"/>
    </source>
</evidence>
<feature type="transmembrane region" description="Helical" evidence="4">
    <location>
        <begin position="7"/>
        <end position="27"/>
    </location>
</feature>
<gene>
    <name evidence="6" type="ORF">PROAA_810017</name>
</gene>
<keyword evidence="3 4" id="KW-0472">Membrane</keyword>
<dbReference type="GO" id="GO:0022900">
    <property type="term" value="P:electron transport chain"/>
    <property type="evidence" value="ECO:0007669"/>
    <property type="project" value="InterPro"/>
</dbReference>
<evidence type="ECO:0000256" key="2">
    <source>
        <dbReference type="ARBA" id="ARBA00022692"/>
    </source>
</evidence>
<dbReference type="Proteomes" id="UP000199600">
    <property type="component" value="Unassembled WGS sequence"/>
</dbReference>
<keyword evidence="4" id="KW-1133">Transmembrane helix</keyword>
<evidence type="ECO:0000313" key="7">
    <source>
        <dbReference type="Proteomes" id="UP000199600"/>
    </source>
</evidence>
<evidence type="ECO:0000313" key="6">
    <source>
        <dbReference type="EMBL" id="SBT10975.1"/>
    </source>
</evidence>
<accession>A0A1A8Y1G9</accession>
<dbReference type="InterPro" id="IPR011759">
    <property type="entry name" value="Cyt_c_oxidase_su2_TM_dom"/>
</dbReference>
<dbReference type="Pfam" id="PF02790">
    <property type="entry name" value="COX2_TM"/>
    <property type="match status" value="1"/>
</dbReference>
<feature type="domain" description="Cytochrome oxidase subunit II transmembrane region profile" evidence="5">
    <location>
        <begin position="1"/>
        <end position="77"/>
    </location>
</feature>
<dbReference type="EMBL" id="FLQY01000386">
    <property type="protein sequence ID" value="SBT10975.1"/>
    <property type="molecule type" value="Genomic_DNA"/>
</dbReference>
<comment type="subcellular location">
    <subcellularLocation>
        <location evidence="1">Membrane</location>
        <topology evidence="1">Multi-pass membrane protein</topology>
    </subcellularLocation>
</comment>
<reference evidence="6 7" key="1">
    <citation type="submission" date="2016-06" db="EMBL/GenBank/DDBJ databases">
        <authorList>
            <person name="Kjaerup R.B."/>
            <person name="Dalgaard T.S."/>
            <person name="Juul-Madsen H.R."/>
        </authorList>
    </citation>
    <scope>NUCLEOTIDE SEQUENCE [LARGE SCALE GENOMIC DNA]</scope>
    <source>
        <strain evidence="6">2</strain>
    </source>
</reference>
<dbReference type="Gene3D" id="1.10.287.90">
    <property type="match status" value="1"/>
</dbReference>
<dbReference type="SUPFAM" id="SSF81464">
    <property type="entry name" value="Cytochrome c oxidase subunit II-like, transmembrane region"/>
    <property type="match status" value="1"/>
</dbReference>
<keyword evidence="2 4" id="KW-0812">Transmembrane</keyword>
<dbReference type="PROSITE" id="PS50999">
    <property type="entry name" value="COX2_TM"/>
    <property type="match status" value="1"/>
</dbReference>
<dbReference type="InterPro" id="IPR036257">
    <property type="entry name" value="Cyt_c_oxidase_su2_TM_sf"/>
</dbReference>
<name>A0A1A8Y1G9_9RHOO</name>
<proteinExistence type="predicted"/>
<sequence length="123" mass="13573">MRMHDSFMIVLSTLFVVVFAIMMHSMFKHRRNCDHSTAKLTGANGTVQWLWALVPFAILAFVDIALINAPKDRNAHALKEGGLTIAQNQTSALSSLVDSTQTLRSSAADSEESVLVTAYRAHR</sequence>
<evidence type="ECO:0000256" key="3">
    <source>
        <dbReference type="ARBA" id="ARBA00023136"/>
    </source>
</evidence>